<evidence type="ECO:0000313" key="5">
    <source>
        <dbReference type="Proteomes" id="UP000030764"/>
    </source>
</evidence>
<evidence type="ECO:0000313" key="4">
    <source>
        <dbReference type="EMBL" id="KFD70796.1"/>
    </source>
</evidence>
<dbReference type="PROSITE" id="PS50010">
    <property type="entry name" value="DH_2"/>
    <property type="match status" value="1"/>
</dbReference>
<dbReference type="InterPro" id="IPR011993">
    <property type="entry name" value="PH-like_dom_sf"/>
</dbReference>
<dbReference type="InterPro" id="IPR035899">
    <property type="entry name" value="DBL_dom_sf"/>
</dbReference>
<evidence type="ECO:0000313" key="3">
    <source>
        <dbReference type="EMBL" id="KFD58017.1"/>
    </source>
</evidence>
<dbReference type="GO" id="GO:0030424">
    <property type="term" value="C:axon"/>
    <property type="evidence" value="ECO:0007669"/>
    <property type="project" value="TreeGrafter"/>
</dbReference>
<name>A0A085MLC1_9BILA</name>
<dbReference type="InterPro" id="IPR003116">
    <property type="entry name" value="RBD_dom"/>
</dbReference>
<feature type="compositionally biased region" description="Polar residues" evidence="1">
    <location>
        <begin position="1097"/>
        <end position="1111"/>
    </location>
</feature>
<dbReference type="GO" id="GO:0007266">
    <property type="term" value="P:Rho protein signal transduction"/>
    <property type="evidence" value="ECO:0007669"/>
    <property type="project" value="TreeGrafter"/>
</dbReference>
<dbReference type="CDD" id="cd13244">
    <property type="entry name" value="PH_PLEKHG5_G6"/>
    <property type="match status" value="1"/>
</dbReference>
<dbReference type="InterPro" id="IPR000219">
    <property type="entry name" value="DH_dom"/>
</dbReference>
<sequence length="1132" mass="125739">MNPSDSSRMICPETTAAMTSTAAFASKMHSWGKRSRSCGNARRNLTSLYAAVKLSSAAESSFFVNVCTEATSCTNGSDDSDGSCCETLVAIKGVTLKDALAGLTKKYQFNIERINIFLKSSNTPLPLETDTSFLGGLKVFLRSKEVTTLSKSSASNTLPNNNNTSCFAKPDLSWKQERKLSFGTVSKRKGEKLLLINDSTGGNGEKQEMLNEGSTVHSATMSGMDSVSGRKERTRSYGRLSQIFPNPFKVVDRADMLDSLMQLQEEGLKTAASFLQETNSPMGRQVLFLEDHWQTIVKSGEQLSRKQQKQQEGLWELITTELEYICKLGSIVELQSCIRTLQQDGVGAELDVETVFSNISEICRANLGFWLYCVHPLLQYSRQTGKPLDPTKMEPGFSRLDYLFRPYIPYCLAHVDVLCYIRQKLKESDFFRDLIVWIQSRKAFGRLHLTDLLAKPMQRLTKYPLLLKAVLNNSTDTADVQSLRVMIEKAEEFASRVNVELCFKQHYDTLCSIMQCIDSYEVVDSANDELEKLVKEFALVDLTSPMPGCRQGLLRRHLIRGELKLRESYTKTDVICFLFTDMFLVCKQIGRKGDRPRVKVIRPPYHIENIIVKQLRETNGFMFVQMNEFRVPAYACVFLTGTLEETYRWLENFQIAKEEYSYLSAYDYPSLMGYADEFGTERGYPLRYMVPIGGELPGGGSTIRHRKGDGAKASALKRLTDVKSDRVIPFRRTSMGAVDYRSESASSTLDINHRKCNSMDTTSPSSMSLTMKAKALLVVAGKSFEKEARSSEQSSTAEMHKEERFLKPLLPNQERETAPQRSPFSLPNFFPVHRMFPMEMVPKEHSEQGGQSVKIIESQTGATTSGSDYAGEEGHLSPSSRRLERRYHTADGIEVLKPSSQSTNILKRFSWNTAASSSRARSGTHHPSCRKASSSTVSSDSCYSSSGISSSSSHLYCSHSENELAESAGLRGVIRGRKLSFAPPAESPAVDELIDDVSPLTLQAGHSAVVEVDKAMNISSFHVTDSSDTAVSLSHSPASCSSNSSTICASVSNDSSSIENQTVEISSTTSHFEPPTTAALWPEGSKSPSKTADGVSLVTQEDTASSATTARRYNRHREDLFKIIHKGHLESS</sequence>
<dbReference type="SUPFAM" id="SSF50729">
    <property type="entry name" value="PH domain-like"/>
    <property type="match status" value="1"/>
</dbReference>
<dbReference type="InterPro" id="IPR029071">
    <property type="entry name" value="Ubiquitin-like_domsf"/>
</dbReference>
<protein>
    <recommendedName>
        <fullName evidence="2">DH domain-containing protein</fullName>
    </recommendedName>
</protein>
<dbReference type="CDD" id="cd17068">
    <property type="entry name" value="RBD_PLEKHG5"/>
    <property type="match status" value="1"/>
</dbReference>
<keyword evidence="5" id="KW-1185">Reference proteome</keyword>
<dbReference type="Pfam" id="PF02196">
    <property type="entry name" value="RBD"/>
    <property type="match status" value="1"/>
</dbReference>
<dbReference type="EMBL" id="KL367485">
    <property type="protein sequence ID" value="KFD70796.1"/>
    <property type="molecule type" value="Genomic_DNA"/>
</dbReference>
<feature type="region of interest" description="Disordered" evidence="1">
    <location>
        <begin position="196"/>
        <end position="230"/>
    </location>
</feature>
<dbReference type="GO" id="GO:0005085">
    <property type="term" value="F:guanyl-nucleotide exchange factor activity"/>
    <property type="evidence" value="ECO:0007669"/>
    <property type="project" value="InterPro"/>
</dbReference>
<dbReference type="GO" id="GO:0005886">
    <property type="term" value="C:plasma membrane"/>
    <property type="evidence" value="ECO:0007669"/>
    <property type="project" value="TreeGrafter"/>
</dbReference>
<feature type="region of interest" description="Disordered" evidence="1">
    <location>
        <begin position="787"/>
        <end position="827"/>
    </location>
</feature>
<dbReference type="PANTHER" id="PTHR13217">
    <property type="entry name" value="PLECKSTRIN HOMOLOGY DOMAIN-CONTAINING FAMILY G MEMBER 7"/>
    <property type="match status" value="1"/>
</dbReference>
<organism evidence="3 5">
    <name type="scientific">Trichuris suis</name>
    <name type="common">pig whipworm</name>
    <dbReference type="NCBI Taxonomy" id="68888"/>
    <lineage>
        <taxon>Eukaryota</taxon>
        <taxon>Metazoa</taxon>
        <taxon>Ecdysozoa</taxon>
        <taxon>Nematoda</taxon>
        <taxon>Enoplea</taxon>
        <taxon>Dorylaimia</taxon>
        <taxon>Trichinellida</taxon>
        <taxon>Trichuridae</taxon>
        <taxon>Trichuris</taxon>
    </lineage>
</organism>
<dbReference type="GO" id="GO:0030139">
    <property type="term" value="C:endocytic vesicle"/>
    <property type="evidence" value="ECO:0007669"/>
    <property type="project" value="TreeGrafter"/>
</dbReference>
<accession>A0A085MLC1</accession>
<feature type="compositionally biased region" description="Low complexity" evidence="1">
    <location>
        <begin position="933"/>
        <end position="943"/>
    </location>
</feature>
<evidence type="ECO:0000256" key="1">
    <source>
        <dbReference type="SAM" id="MobiDB-lite"/>
    </source>
</evidence>
<dbReference type="Gene3D" id="2.30.29.30">
    <property type="entry name" value="Pleckstrin-homology domain (PH domain)/Phosphotyrosine-binding domain (PTB)"/>
    <property type="match status" value="1"/>
</dbReference>
<reference evidence="3 5" key="1">
    <citation type="journal article" date="2014" name="Nat. Genet.">
        <title>Genome and transcriptome of the porcine whipworm Trichuris suis.</title>
        <authorList>
            <person name="Jex A.R."/>
            <person name="Nejsum P."/>
            <person name="Schwarz E.M."/>
            <person name="Hu L."/>
            <person name="Young N.D."/>
            <person name="Hall R.S."/>
            <person name="Korhonen P.K."/>
            <person name="Liao S."/>
            <person name="Thamsborg S."/>
            <person name="Xia J."/>
            <person name="Xu P."/>
            <person name="Wang S."/>
            <person name="Scheerlinck J.P."/>
            <person name="Hofmann A."/>
            <person name="Sternberg P.W."/>
            <person name="Wang J."/>
            <person name="Gasser R.B."/>
        </authorList>
    </citation>
    <scope>NUCLEOTIDE SEQUENCE [LARGE SCALE GENOMIC DNA]</scope>
    <source>
        <strain evidence="4">DCEP-RM93F</strain>
        <strain evidence="3">DCEP-RM93M</strain>
    </source>
</reference>
<dbReference type="PANTHER" id="PTHR13217:SF11">
    <property type="entry name" value="PLECKSTRIN HOMOLOGY DOMAIN-CONTAINING FAMILY G MEMBER 5"/>
    <property type="match status" value="1"/>
</dbReference>
<feature type="region of interest" description="Disordered" evidence="1">
    <location>
        <begin position="1066"/>
        <end position="1111"/>
    </location>
</feature>
<dbReference type="Gene3D" id="1.20.900.10">
    <property type="entry name" value="Dbl homology (DH) domain"/>
    <property type="match status" value="1"/>
</dbReference>
<feature type="region of interest" description="Disordered" evidence="1">
    <location>
        <begin position="860"/>
        <end position="883"/>
    </location>
</feature>
<feature type="region of interest" description="Disordered" evidence="1">
    <location>
        <begin position="916"/>
        <end position="943"/>
    </location>
</feature>
<evidence type="ECO:0000259" key="2">
    <source>
        <dbReference type="PROSITE" id="PS50010"/>
    </source>
</evidence>
<dbReference type="EMBL" id="KL363186">
    <property type="protein sequence ID" value="KFD58017.1"/>
    <property type="molecule type" value="Genomic_DNA"/>
</dbReference>
<dbReference type="SUPFAM" id="SSF54236">
    <property type="entry name" value="Ubiquitin-like"/>
    <property type="match status" value="1"/>
</dbReference>
<feature type="compositionally biased region" description="Polar residues" evidence="1">
    <location>
        <begin position="212"/>
        <end position="225"/>
    </location>
</feature>
<proteinExistence type="predicted"/>
<dbReference type="Proteomes" id="UP000030764">
    <property type="component" value="Unassembled WGS sequence"/>
</dbReference>
<dbReference type="InterPro" id="IPR040181">
    <property type="entry name" value="PKHG5/7"/>
</dbReference>
<dbReference type="AlphaFoldDB" id="A0A085MLC1"/>
<dbReference type="GO" id="GO:0043542">
    <property type="term" value="P:endothelial cell migration"/>
    <property type="evidence" value="ECO:0007669"/>
    <property type="project" value="TreeGrafter"/>
</dbReference>
<dbReference type="Proteomes" id="UP000030758">
    <property type="component" value="Unassembled WGS sequence"/>
</dbReference>
<dbReference type="CDD" id="cd00160">
    <property type="entry name" value="RhoGEF"/>
    <property type="match status" value="1"/>
</dbReference>
<dbReference type="Pfam" id="PF00621">
    <property type="entry name" value="RhoGEF"/>
    <property type="match status" value="1"/>
</dbReference>
<dbReference type="SMART" id="SM00325">
    <property type="entry name" value="RhoGEF"/>
    <property type="match status" value="1"/>
</dbReference>
<dbReference type="SUPFAM" id="SSF48065">
    <property type="entry name" value="DBL homology domain (DH-domain)"/>
    <property type="match status" value="1"/>
</dbReference>
<gene>
    <name evidence="3" type="ORF">M513_01250</name>
    <name evidence="4" type="ORF">M514_01250</name>
</gene>
<feature type="domain" description="DH" evidence="2">
    <location>
        <begin position="309"/>
        <end position="500"/>
    </location>
</feature>